<dbReference type="EMBL" id="MWQN01000006">
    <property type="protein sequence ID" value="OPC76576.1"/>
    <property type="molecule type" value="Genomic_DNA"/>
</dbReference>
<gene>
    <name evidence="3" type="ORF">B4N89_47105</name>
</gene>
<dbReference type="RefSeq" id="WP_078982853.1">
    <property type="nucleotide sequence ID" value="NZ_MWQN01000006.1"/>
</dbReference>
<dbReference type="InterPro" id="IPR045250">
    <property type="entry name" value="p23-like"/>
</dbReference>
<dbReference type="CDD" id="cd06465">
    <property type="entry name" value="p23_hB-ind1_like"/>
    <property type="match status" value="1"/>
</dbReference>
<keyword evidence="4" id="KW-1185">Reference proteome</keyword>
<dbReference type="Gene3D" id="2.60.40.790">
    <property type="match status" value="1"/>
</dbReference>
<sequence length="155" mass="17697">MSDYQNRLECAMAAIHPEVLWAQRSSAEDATRNVVFLTVNVPDIHEDTLKCTLTPTSMSFSAVAGATGTPEQSYEFGLEFFAEIDPENSTRKLTSRSLSLILRKREAKLEYWPRLTKEKARSQHIKTDFRWWVDEDEQDDAPAFDADDFSGMVVE</sequence>
<dbReference type="Proteomes" id="UP000190037">
    <property type="component" value="Unassembled WGS sequence"/>
</dbReference>
<dbReference type="PANTHER" id="PTHR22932:SF1">
    <property type="entry name" value="CO-CHAPERONE PROTEIN DAF-41"/>
    <property type="match status" value="1"/>
</dbReference>
<dbReference type="Pfam" id="PF04969">
    <property type="entry name" value="CS"/>
    <property type="match status" value="1"/>
</dbReference>
<dbReference type="STRING" id="159449.B4N89_47105"/>
<feature type="domain" description="CS" evidence="2">
    <location>
        <begin position="14"/>
        <end position="116"/>
    </location>
</feature>
<dbReference type="FunFam" id="2.60.40.790:FF:000013">
    <property type="entry name" value="Very-long-chain (3R)-3-hydroxyacyl-CoA dehydratase"/>
    <property type="match status" value="1"/>
</dbReference>
<protein>
    <recommendedName>
        <fullName evidence="2">CS domain-containing protein</fullName>
    </recommendedName>
</protein>
<dbReference type="GO" id="GO:0051879">
    <property type="term" value="F:Hsp90 protein binding"/>
    <property type="evidence" value="ECO:0007669"/>
    <property type="project" value="InterPro"/>
</dbReference>
<dbReference type="GO" id="GO:0005829">
    <property type="term" value="C:cytosol"/>
    <property type="evidence" value="ECO:0007669"/>
    <property type="project" value="TreeGrafter"/>
</dbReference>
<evidence type="ECO:0000313" key="3">
    <source>
        <dbReference type="EMBL" id="OPC76576.1"/>
    </source>
</evidence>
<dbReference type="GO" id="GO:0051131">
    <property type="term" value="P:chaperone-mediated protein complex assembly"/>
    <property type="evidence" value="ECO:0007669"/>
    <property type="project" value="TreeGrafter"/>
</dbReference>
<dbReference type="SUPFAM" id="SSF49764">
    <property type="entry name" value="HSP20-like chaperones"/>
    <property type="match status" value="1"/>
</dbReference>
<comment type="caution">
    <text evidence="3">The sequence shown here is derived from an EMBL/GenBank/DDBJ whole genome shotgun (WGS) entry which is preliminary data.</text>
</comment>
<dbReference type="PROSITE" id="PS51203">
    <property type="entry name" value="CS"/>
    <property type="match status" value="1"/>
</dbReference>
<dbReference type="GO" id="GO:0051087">
    <property type="term" value="F:protein-folding chaperone binding"/>
    <property type="evidence" value="ECO:0007669"/>
    <property type="project" value="TreeGrafter"/>
</dbReference>
<dbReference type="AlphaFoldDB" id="A0A1T3NI66"/>
<reference evidence="3 4" key="1">
    <citation type="submission" date="2017-03" db="EMBL/GenBank/DDBJ databases">
        <title>Draft genome sequence of Streptomyces scabrisporus NF3, endophyte isolated from Amphipterygium adstringens.</title>
        <authorList>
            <person name="Vazquez M."/>
            <person name="Ceapa C.D."/>
            <person name="Rodriguez Luna D."/>
            <person name="Sanchez Esquivel S."/>
        </authorList>
    </citation>
    <scope>NUCLEOTIDE SEQUENCE [LARGE SCALE GENOMIC DNA]</scope>
    <source>
        <strain evidence="3 4">NF3</strain>
    </source>
</reference>
<dbReference type="GO" id="GO:0006457">
    <property type="term" value="P:protein folding"/>
    <property type="evidence" value="ECO:0007669"/>
    <property type="project" value="TreeGrafter"/>
</dbReference>
<evidence type="ECO:0000259" key="2">
    <source>
        <dbReference type="PROSITE" id="PS51203"/>
    </source>
</evidence>
<dbReference type="InterPro" id="IPR008978">
    <property type="entry name" value="HSP20-like_chaperone"/>
</dbReference>
<accession>A0A1T3NI66</accession>
<proteinExistence type="inferred from homology"/>
<dbReference type="PANTHER" id="PTHR22932">
    <property type="entry name" value="TELOMERASE-BINDING PROTEIN P23 HSP90 CO-CHAPERONE"/>
    <property type="match status" value="1"/>
</dbReference>
<evidence type="ECO:0000313" key="4">
    <source>
        <dbReference type="Proteomes" id="UP000190037"/>
    </source>
</evidence>
<dbReference type="InterPro" id="IPR007052">
    <property type="entry name" value="CS_dom"/>
</dbReference>
<organism evidence="3 4">
    <name type="scientific">Embleya scabrispora</name>
    <dbReference type="NCBI Taxonomy" id="159449"/>
    <lineage>
        <taxon>Bacteria</taxon>
        <taxon>Bacillati</taxon>
        <taxon>Actinomycetota</taxon>
        <taxon>Actinomycetes</taxon>
        <taxon>Kitasatosporales</taxon>
        <taxon>Streptomycetaceae</taxon>
        <taxon>Embleya</taxon>
    </lineage>
</organism>
<name>A0A1T3NI66_9ACTN</name>
<evidence type="ECO:0000256" key="1">
    <source>
        <dbReference type="ARBA" id="ARBA00025733"/>
    </source>
</evidence>
<comment type="similarity">
    <text evidence="1">Belongs to the p23/wos2 family.</text>
</comment>